<organism evidence="4 5">
    <name type="scientific">Poriferisphaera corsica</name>
    <dbReference type="NCBI Taxonomy" id="2528020"/>
    <lineage>
        <taxon>Bacteria</taxon>
        <taxon>Pseudomonadati</taxon>
        <taxon>Planctomycetota</taxon>
        <taxon>Phycisphaerae</taxon>
        <taxon>Phycisphaerales</taxon>
        <taxon>Phycisphaeraceae</taxon>
        <taxon>Poriferisphaera</taxon>
    </lineage>
</organism>
<dbReference type="Gene3D" id="3.40.630.10">
    <property type="entry name" value="Zn peptidases"/>
    <property type="match status" value="1"/>
</dbReference>
<keyword evidence="4" id="KW-0121">Carboxypeptidase</keyword>
<keyword evidence="5" id="KW-1185">Reference proteome</keyword>
<dbReference type="Pfam" id="PF00246">
    <property type="entry name" value="Peptidase_M14"/>
    <property type="match status" value="1"/>
</dbReference>
<reference evidence="4 5" key="1">
    <citation type="submission" date="2019-02" db="EMBL/GenBank/DDBJ databases">
        <title>Deep-cultivation of Planctomycetes and their phenomic and genomic characterization uncovers novel biology.</title>
        <authorList>
            <person name="Wiegand S."/>
            <person name="Jogler M."/>
            <person name="Boedeker C."/>
            <person name="Pinto D."/>
            <person name="Vollmers J."/>
            <person name="Rivas-Marin E."/>
            <person name="Kohn T."/>
            <person name="Peeters S.H."/>
            <person name="Heuer A."/>
            <person name="Rast P."/>
            <person name="Oberbeckmann S."/>
            <person name="Bunk B."/>
            <person name="Jeske O."/>
            <person name="Meyerdierks A."/>
            <person name="Storesund J.E."/>
            <person name="Kallscheuer N."/>
            <person name="Luecker S."/>
            <person name="Lage O.M."/>
            <person name="Pohl T."/>
            <person name="Merkel B.J."/>
            <person name="Hornburger P."/>
            <person name="Mueller R.-W."/>
            <person name="Bruemmer F."/>
            <person name="Labrenz M."/>
            <person name="Spormann A.M."/>
            <person name="Op den Camp H."/>
            <person name="Overmann J."/>
            <person name="Amann R."/>
            <person name="Jetten M.S.M."/>
            <person name="Mascher T."/>
            <person name="Medema M.H."/>
            <person name="Devos D.P."/>
            <person name="Kaster A.-K."/>
            <person name="Ovreas L."/>
            <person name="Rohde M."/>
            <person name="Galperin M.Y."/>
            <person name="Jogler C."/>
        </authorList>
    </citation>
    <scope>NUCLEOTIDE SEQUENCE [LARGE SCALE GENOMIC DNA]</scope>
    <source>
        <strain evidence="4 5">KS4</strain>
    </source>
</reference>
<dbReference type="RefSeq" id="WP_145081371.1">
    <property type="nucleotide sequence ID" value="NZ_CP036425.1"/>
</dbReference>
<dbReference type="GO" id="GO:0006508">
    <property type="term" value="P:proteolysis"/>
    <property type="evidence" value="ECO:0007669"/>
    <property type="project" value="InterPro"/>
</dbReference>
<evidence type="ECO:0000256" key="1">
    <source>
        <dbReference type="ARBA" id="ARBA00001947"/>
    </source>
</evidence>
<evidence type="ECO:0000259" key="3">
    <source>
        <dbReference type="PROSITE" id="PS52035"/>
    </source>
</evidence>
<dbReference type="Proteomes" id="UP000317369">
    <property type="component" value="Chromosome"/>
</dbReference>
<comment type="cofactor">
    <cofactor evidence="1">
        <name>Zn(2+)</name>
        <dbReference type="ChEBI" id="CHEBI:29105"/>
    </cofactor>
</comment>
<feature type="domain" description="Peptidase M14" evidence="3">
    <location>
        <begin position="144"/>
        <end position="408"/>
    </location>
</feature>
<dbReference type="SUPFAM" id="SSF53187">
    <property type="entry name" value="Zn-dependent exopeptidases"/>
    <property type="match status" value="1"/>
</dbReference>
<evidence type="ECO:0000256" key="2">
    <source>
        <dbReference type="PROSITE-ProRule" id="PRU01379"/>
    </source>
</evidence>
<evidence type="ECO:0000313" key="5">
    <source>
        <dbReference type="Proteomes" id="UP000317369"/>
    </source>
</evidence>
<name>A0A517YQP5_9BACT</name>
<dbReference type="PROSITE" id="PS52035">
    <property type="entry name" value="PEPTIDASE_M14"/>
    <property type="match status" value="1"/>
</dbReference>
<sequence>MRGTLKAAVGATALLGAGFVTDSVFGEVKLDANFDHGSLDTGRSFVSSVSGDVILTGRDNFYGGGDWRWLYFKASGVQSDATKFWISDDFAGGSSRLNNHQMIYSYDQQNWTYFDNNGRDFEGGYRFSNNQGFTQDEVYVAYAYPYSYGRSAAHTASLIGNQYVSSTQSANSNLVIGQSPGGVDDMGRVVTPKNMFGYKITDTSSNQSKTKIALTSGQHANEVLGNHTLEAMVDMLVSEDPRMRELRKHAEFYVYPMLNPDGRYAGNNRSTIENSEQDPNRLWHPDLYDTHKDIKTTAEAMMRDTEADVDYFIDFHSTIPTSAQTDFAYLPYEKNNQNDPFFLSLLDMEPQLIPIQSTGTAWHTTNFAEAYMDAEFDMTFETMFSLGHPLEYYKDLGESFALAFAETLVPIPEPSSILLLGLSGLMIIRRR</sequence>
<dbReference type="PANTHER" id="PTHR12756">
    <property type="entry name" value="CYTOSOLIC CARBOXYPEPTIDASE"/>
    <property type="match status" value="1"/>
</dbReference>
<dbReference type="AlphaFoldDB" id="A0A517YQP5"/>
<dbReference type="NCBIfam" id="TIGR02595">
    <property type="entry name" value="PEP_CTERM"/>
    <property type="match status" value="1"/>
</dbReference>
<gene>
    <name evidence="4" type="ORF">KS4_05660</name>
</gene>
<dbReference type="InterPro" id="IPR050821">
    <property type="entry name" value="Cytosolic_carboxypeptidase"/>
</dbReference>
<dbReference type="KEGG" id="pcor:KS4_05660"/>
<dbReference type="InterPro" id="IPR000834">
    <property type="entry name" value="Peptidase_M14"/>
</dbReference>
<protein>
    <submittedName>
        <fullName evidence="4">Zinc carboxypeptidase</fullName>
    </submittedName>
</protein>
<evidence type="ECO:0000313" key="4">
    <source>
        <dbReference type="EMBL" id="QDU32534.1"/>
    </source>
</evidence>
<keyword evidence="4" id="KW-0645">Protease</keyword>
<dbReference type="EMBL" id="CP036425">
    <property type="protein sequence ID" value="QDU32534.1"/>
    <property type="molecule type" value="Genomic_DNA"/>
</dbReference>
<keyword evidence="4" id="KW-0378">Hydrolase</keyword>
<dbReference type="Gene3D" id="2.60.40.3120">
    <property type="match status" value="1"/>
</dbReference>
<feature type="active site" description="Proton donor/acceptor" evidence="2">
    <location>
        <position position="381"/>
    </location>
</feature>
<dbReference type="PANTHER" id="PTHR12756:SF11">
    <property type="entry name" value="CYTOSOLIC CARBOXYPEPTIDASE 1"/>
    <property type="match status" value="1"/>
</dbReference>
<proteinExistence type="inferred from homology"/>
<dbReference type="InterPro" id="IPR013424">
    <property type="entry name" value="Ice-binding_C"/>
</dbReference>
<accession>A0A517YQP5</accession>
<comment type="similarity">
    <text evidence="2">Belongs to the peptidase M14 family.</text>
</comment>
<dbReference type="GO" id="GO:0008270">
    <property type="term" value="F:zinc ion binding"/>
    <property type="evidence" value="ECO:0007669"/>
    <property type="project" value="InterPro"/>
</dbReference>
<dbReference type="GO" id="GO:0004181">
    <property type="term" value="F:metallocarboxypeptidase activity"/>
    <property type="evidence" value="ECO:0007669"/>
    <property type="project" value="InterPro"/>
</dbReference>
<dbReference type="OrthoDB" id="243707at2"/>